<dbReference type="AlphaFoldDB" id="A0A127K4S5"/>
<keyword evidence="2" id="KW-1185">Reference proteome</keyword>
<dbReference type="KEGG" id="thu:AC731_006515"/>
<reference evidence="2" key="1">
    <citation type="submission" date="2016-03" db="EMBL/GenBank/DDBJ databases">
        <authorList>
            <person name="Ma C."/>
            <person name="Zhou S."/>
            <person name="Yang G."/>
        </authorList>
    </citation>
    <scope>NUCLEOTIDE SEQUENCE [LARGE SCALE GENOMIC DNA]</scope>
    <source>
        <strain evidence="2">SgZ-1</strain>
    </source>
</reference>
<dbReference type="EMBL" id="CP014646">
    <property type="protein sequence ID" value="AMO36624.1"/>
    <property type="molecule type" value="Genomic_DNA"/>
</dbReference>
<sequence length="121" mass="13264">MNDHTIEQEIQAKGLTAPRVTPADIEANIVGEHYFTASQAVEAVEGCVHEIGKSPDWGTLQLLTFCVLVLRNGFTVPGESYCADAERFDAETGRNEARKDAITKAWPLMVYALKERLAGQA</sequence>
<dbReference type="Proteomes" id="UP000036902">
    <property type="component" value="Chromosome"/>
</dbReference>
<evidence type="ECO:0000313" key="2">
    <source>
        <dbReference type="Proteomes" id="UP000036902"/>
    </source>
</evidence>
<proteinExistence type="predicted"/>
<organism evidence="1 2">
    <name type="scientific">Thauera humireducens</name>
    <dbReference type="NCBI Taxonomy" id="1134435"/>
    <lineage>
        <taxon>Bacteria</taxon>
        <taxon>Pseudomonadati</taxon>
        <taxon>Pseudomonadota</taxon>
        <taxon>Betaproteobacteria</taxon>
        <taxon>Rhodocyclales</taxon>
        <taxon>Zoogloeaceae</taxon>
        <taxon>Thauera</taxon>
    </lineage>
</organism>
<dbReference type="STRING" id="1134435.AC731_006515"/>
<protein>
    <recommendedName>
        <fullName evidence="3">Phage family protein</fullName>
    </recommendedName>
</protein>
<evidence type="ECO:0008006" key="3">
    <source>
        <dbReference type="Google" id="ProtNLM"/>
    </source>
</evidence>
<name>A0A127K4S5_9RHOO</name>
<evidence type="ECO:0000313" key="1">
    <source>
        <dbReference type="EMBL" id="AMO36624.1"/>
    </source>
</evidence>
<gene>
    <name evidence="1" type="ORF">AC731_006515</name>
</gene>
<dbReference type="InterPro" id="IPR025915">
    <property type="entry name" value="Phage_gp49_66"/>
</dbReference>
<accession>A0A127K4S5</accession>
<dbReference type="Pfam" id="PF13876">
    <property type="entry name" value="Phage_gp49_66"/>
    <property type="match status" value="1"/>
</dbReference>
<dbReference type="RefSeq" id="WP_048704228.1">
    <property type="nucleotide sequence ID" value="NZ_CP014646.1"/>
</dbReference>